<evidence type="ECO:0000256" key="1">
    <source>
        <dbReference type="ARBA" id="ARBA00007529"/>
    </source>
</evidence>
<dbReference type="PANTHER" id="PTHR33442:SF5">
    <property type="entry name" value="BIFUNCTIONAL TRANS-3-HYDROXY-L-PROLINE DEHYDRATASE_2-EPIMERASE"/>
    <property type="match status" value="1"/>
</dbReference>
<comment type="similarity">
    <text evidence="1">Belongs to the proline racemase family.</text>
</comment>
<dbReference type="PANTHER" id="PTHR33442">
    <property type="entry name" value="TRANS-3-HYDROXY-L-PROLINE DEHYDRATASE"/>
    <property type="match status" value="1"/>
</dbReference>
<dbReference type="SUPFAM" id="SSF54506">
    <property type="entry name" value="Diaminopimelate epimerase-like"/>
    <property type="match status" value="1"/>
</dbReference>
<dbReference type="STRING" id="1260251.SPISAL_05430"/>
<name>A0A540VQ88_9GAMM</name>
<dbReference type="Gene3D" id="3.10.310.10">
    <property type="entry name" value="Diaminopimelate Epimerase, Chain A, domain 1"/>
    <property type="match status" value="2"/>
</dbReference>
<dbReference type="Pfam" id="PF05544">
    <property type="entry name" value="Pro_racemase"/>
    <property type="match status" value="1"/>
</dbReference>
<proteinExistence type="inferred from homology"/>
<dbReference type="AlphaFoldDB" id="A0A540VQ88"/>
<dbReference type="GO" id="GO:0047580">
    <property type="term" value="F:4-hydroxyproline epimerase activity"/>
    <property type="evidence" value="ECO:0007669"/>
    <property type="project" value="TreeGrafter"/>
</dbReference>
<dbReference type="Proteomes" id="UP000315400">
    <property type="component" value="Unassembled WGS sequence"/>
</dbReference>
<gene>
    <name evidence="2" type="ORF">FKY71_11240</name>
</gene>
<evidence type="ECO:0000313" key="2">
    <source>
        <dbReference type="EMBL" id="TQE98931.1"/>
    </source>
</evidence>
<dbReference type="EMBL" id="VIFK01000112">
    <property type="protein sequence ID" value="TQE98931.1"/>
    <property type="molecule type" value="Genomic_DNA"/>
</dbReference>
<reference evidence="2 3" key="1">
    <citation type="submission" date="2019-06" db="EMBL/GenBank/DDBJ databases">
        <title>Metagenome assembled Genome of Spiribacter salinus SL48-SHIP from the microbial mat of Salt Lake 48 (Novosibirsk region, Russia).</title>
        <authorList>
            <person name="Shipova A."/>
            <person name="Rozanov A.S."/>
            <person name="Bryanskaya A.V."/>
            <person name="Peltek S.E."/>
        </authorList>
    </citation>
    <scope>NUCLEOTIDE SEQUENCE [LARGE SCALE GENOMIC DNA]</scope>
    <source>
        <strain evidence="2">SL48-SHIP-2</strain>
    </source>
</reference>
<organism evidence="2 3">
    <name type="scientific">Spiribacter salinus</name>
    <dbReference type="NCBI Taxonomy" id="1335746"/>
    <lineage>
        <taxon>Bacteria</taxon>
        <taxon>Pseudomonadati</taxon>
        <taxon>Pseudomonadota</taxon>
        <taxon>Gammaproteobacteria</taxon>
        <taxon>Chromatiales</taxon>
        <taxon>Ectothiorhodospiraceae</taxon>
        <taxon>Spiribacter</taxon>
    </lineage>
</organism>
<protein>
    <submittedName>
        <fullName evidence="2">Proline racemase</fullName>
    </submittedName>
</protein>
<dbReference type="InterPro" id="IPR008794">
    <property type="entry name" value="Pro_racemase_fam"/>
</dbReference>
<sequence length="361" mass="38127">MRSERPMPIPDPAVRLEWIDVDVGGDVHRVVFEGVSLDPQTTVRERMDWLSGPGDGLRNLLIEPPYGHPAFCVDLITPPRHPDAQAAFVIMEVMGYPFFSGSNTMATACALLEGGVIPLETTDGVQCVRLETPGGRVDAFAELVDGRVVSVSVEGDEAFVHRAGAEVHLPALGPIAYDLVWSGGHYVMVNAASVGLLPHVAGQPEGLALAAQIIDAVQADFDLLHPRLGDVGLPRFLHWMWPELESVPGYWTGVGGTYGHPGVLWGCPTGTGTAARLALLAHRGQAAAGASLSNSSPSGATFEATLLETGEVGTWPSIRTRVVGQPRVLGAVALDLPGSSPAFSALDLDWLRQPAAAIRPA</sequence>
<evidence type="ECO:0000313" key="3">
    <source>
        <dbReference type="Proteomes" id="UP000315400"/>
    </source>
</evidence>
<accession>A0A540VQ88</accession>
<comment type="caution">
    <text evidence="2">The sequence shown here is derived from an EMBL/GenBank/DDBJ whole genome shotgun (WGS) entry which is preliminary data.</text>
</comment>